<gene>
    <name evidence="2" type="ORF">H7U22_18950</name>
</gene>
<dbReference type="Proteomes" id="UP000652755">
    <property type="component" value="Unassembled WGS sequence"/>
</dbReference>
<organism evidence="2 3">
    <name type="scientific">Pedobacter fastidiosus</name>
    <dbReference type="NCBI Taxonomy" id="2765361"/>
    <lineage>
        <taxon>Bacteria</taxon>
        <taxon>Pseudomonadati</taxon>
        <taxon>Bacteroidota</taxon>
        <taxon>Sphingobacteriia</taxon>
        <taxon>Sphingobacteriales</taxon>
        <taxon>Sphingobacteriaceae</taxon>
        <taxon>Pedobacter</taxon>
    </lineage>
</organism>
<name>A0ABR7KWR9_9SPHI</name>
<protein>
    <submittedName>
        <fullName evidence="2">Relaxase/mobilization nuclease domain-containing protein</fullName>
    </submittedName>
</protein>
<keyword evidence="3" id="KW-1185">Reference proteome</keyword>
<evidence type="ECO:0000313" key="3">
    <source>
        <dbReference type="Proteomes" id="UP000652755"/>
    </source>
</evidence>
<feature type="domain" description="MobA/VirD2-like nuclease" evidence="1">
    <location>
        <begin position="17"/>
        <end position="149"/>
    </location>
</feature>
<reference evidence="2 3" key="1">
    <citation type="submission" date="2020-08" db="EMBL/GenBank/DDBJ databases">
        <authorList>
            <person name="Sun Q."/>
            <person name="Inoue M."/>
        </authorList>
    </citation>
    <scope>NUCLEOTIDE SEQUENCE [LARGE SCALE GENOMIC DNA]</scope>
    <source>
        <strain evidence="2 3">CCM 8938</strain>
    </source>
</reference>
<comment type="caution">
    <text evidence="2">The sequence shown here is derived from an EMBL/GenBank/DDBJ whole genome shotgun (WGS) entry which is preliminary data.</text>
</comment>
<dbReference type="EMBL" id="JACRYL010000022">
    <property type="protein sequence ID" value="MBC6112506.1"/>
    <property type="molecule type" value="Genomic_DNA"/>
</dbReference>
<dbReference type="RefSeq" id="WP_187072928.1">
    <property type="nucleotide sequence ID" value="NZ_JACRYL010000022.1"/>
</dbReference>
<dbReference type="Pfam" id="PF03432">
    <property type="entry name" value="Relaxase"/>
    <property type="match status" value="1"/>
</dbReference>
<accession>A0ABR7KWR9</accession>
<proteinExistence type="predicted"/>
<dbReference type="InterPro" id="IPR005094">
    <property type="entry name" value="Endonuclease_MobA/VirD2"/>
</dbReference>
<evidence type="ECO:0000313" key="2">
    <source>
        <dbReference type="EMBL" id="MBC6112506.1"/>
    </source>
</evidence>
<sequence>MIAKQAIGKSFNGALNYNLKKVYSTDIKNRAELLSTNFLSLNQTEIKKELAIMKALNPNLKRNTYHTSLNFSAEEKISNAKMEAIAKEYMVRMGFDNNPYFIFRHHDAEHPHCHILTLRNRFDGTVVSDSNNYARSEAIVRELEDKYELIKVDASKFSLNKSPDKDELEMINRTGKISEKMLMQEKVAIAIETSKNIKQFIDHLKRSGISLIFNQATTGKVSGITFISQNFKARGQALGNQFKWGNIINKLDYEQIRDRTEISQANDRTRERYNIGNGSENTNTARSLPTFGSIYKENEFDRERSIQINGIYKGEFSEEERLPKKSSGIDFKFREFAKGTEKIGGDNEDMFLYDTGHANDIKRISNFGFDLSIADDEDDSKKRKKMKR</sequence>
<evidence type="ECO:0000259" key="1">
    <source>
        <dbReference type="Pfam" id="PF03432"/>
    </source>
</evidence>